<keyword evidence="6 7" id="KW-0472">Membrane</keyword>
<evidence type="ECO:0000313" key="10">
    <source>
        <dbReference type="Proteomes" id="UP000261111"/>
    </source>
</evidence>
<dbReference type="Pfam" id="PF00528">
    <property type="entry name" value="BPD_transp_1"/>
    <property type="match status" value="1"/>
</dbReference>
<feature type="transmembrane region" description="Helical" evidence="7">
    <location>
        <begin position="203"/>
        <end position="229"/>
    </location>
</feature>
<dbReference type="CDD" id="cd06261">
    <property type="entry name" value="TM_PBP2"/>
    <property type="match status" value="1"/>
</dbReference>
<proteinExistence type="inferred from homology"/>
<protein>
    <submittedName>
        <fullName evidence="9">Sugar ABC transporter permease</fullName>
    </submittedName>
</protein>
<name>A0A3E2WVS5_9FIRM</name>
<reference evidence="9 10" key="1">
    <citation type="submission" date="2018-08" db="EMBL/GenBank/DDBJ databases">
        <title>A genome reference for cultivated species of the human gut microbiota.</title>
        <authorList>
            <person name="Zou Y."/>
            <person name="Xue W."/>
            <person name="Luo G."/>
        </authorList>
    </citation>
    <scope>NUCLEOTIDE SEQUENCE [LARGE SCALE GENOMIC DNA]</scope>
    <source>
        <strain evidence="9 10">AF19-21</strain>
    </source>
</reference>
<evidence type="ECO:0000256" key="1">
    <source>
        <dbReference type="ARBA" id="ARBA00004651"/>
    </source>
</evidence>
<evidence type="ECO:0000313" key="9">
    <source>
        <dbReference type="EMBL" id="RGC31829.1"/>
    </source>
</evidence>
<sequence length="292" mass="32739">MSFERVKQKTQYYLLMAPAILLSTCVILIPSVTTIISSFTDWNGVSKDMNFIGLQNYKELLGNDVFIKALGNNCKWMVMYLVIPVLLALIAAVCLLKQKKKSALFQVMFLFPYVIAPIANALIWLNMIYSPLTGLVGFLKNTFGLSWMASPLTKPSAALIGVAAADIWHYWGYLAIVFFSALRQTPMDYVEAATMDGCNGWQLFRYIYFPSMLPTFKMMLVLIVIQSFLQFDYVYLLTSGGPAHATEMLGTLTYNYAFSLFQFGKSAAIAVMMSVLGLVASLMYARMSRNES</sequence>
<evidence type="ECO:0000256" key="4">
    <source>
        <dbReference type="ARBA" id="ARBA00022692"/>
    </source>
</evidence>
<accession>A0A3E2WVS5</accession>
<evidence type="ECO:0000259" key="8">
    <source>
        <dbReference type="PROSITE" id="PS50928"/>
    </source>
</evidence>
<feature type="domain" description="ABC transmembrane type-1" evidence="8">
    <location>
        <begin position="70"/>
        <end position="284"/>
    </location>
</feature>
<dbReference type="RefSeq" id="WP_044926308.1">
    <property type="nucleotide sequence ID" value="NZ_QVIA01000011.1"/>
</dbReference>
<dbReference type="Gene3D" id="1.10.3720.10">
    <property type="entry name" value="MetI-like"/>
    <property type="match status" value="1"/>
</dbReference>
<organism evidence="9 10">
    <name type="scientific">Hungatella hathewayi</name>
    <dbReference type="NCBI Taxonomy" id="154046"/>
    <lineage>
        <taxon>Bacteria</taxon>
        <taxon>Bacillati</taxon>
        <taxon>Bacillota</taxon>
        <taxon>Clostridia</taxon>
        <taxon>Lachnospirales</taxon>
        <taxon>Lachnospiraceae</taxon>
        <taxon>Hungatella</taxon>
    </lineage>
</organism>
<dbReference type="GO" id="GO:0055085">
    <property type="term" value="P:transmembrane transport"/>
    <property type="evidence" value="ECO:0007669"/>
    <property type="project" value="InterPro"/>
</dbReference>
<dbReference type="PANTHER" id="PTHR30193:SF37">
    <property type="entry name" value="INNER MEMBRANE ABC TRANSPORTER PERMEASE PROTEIN YCJO"/>
    <property type="match status" value="1"/>
</dbReference>
<comment type="subcellular location">
    <subcellularLocation>
        <location evidence="1 7">Cell membrane</location>
        <topology evidence="1 7">Multi-pass membrane protein</topology>
    </subcellularLocation>
</comment>
<evidence type="ECO:0000256" key="5">
    <source>
        <dbReference type="ARBA" id="ARBA00022989"/>
    </source>
</evidence>
<feature type="transmembrane region" description="Helical" evidence="7">
    <location>
        <begin position="12"/>
        <end position="39"/>
    </location>
</feature>
<dbReference type="EMBL" id="QVIA01000011">
    <property type="protein sequence ID" value="RGC31829.1"/>
    <property type="molecule type" value="Genomic_DNA"/>
</dbReference>
<dbReference type="PANTHER" id="PTHR30193">
    <property type="entry name" value="ABC TRANSPORTER PERMEASE PROTEIN"/>
    <property type="match status" value="1"/>
</dbReference>
<dbReference type="InterPro" id="IPR051393">
    <property type="entry name" value="ABC_transporter_permease"/>
</dbReference>
<evidence type="ECO:0000256" key="2">
    <source>
        <dbReference type="ARBA" id="ARBA00022448"/>
    </source>
</evidence>
<comment type="similarity">
    <text evidence="7">Belongs to the binding-protein-dependent transport system permease family.</text>
</comment>
<evidence type="ECO:0000256" key="3">
    <source>
        <dbReference type="ARBA" id="ARBA00022475"/>
    </source>
</evidence>
<dbReference type="AlphaFoldDB" id="A0A3E2WVS5"/>
<dbReference type="Proteomes" id="UP000261111">
    <property type="component" value="Unassembled WGS sequence"/>
</dbReference>
<evidence type="ECO:0000256" key="6">
    <source>
        <dbReference type="ARBA" id="ARBA00023136"/>
    </source>
</evidence>
<dbReference type="SUPFAM" id="SSF161098">
    <property type="entry name" value="MetI-like"/>
    <property type="match status" value="1"/>
</dbReference>
<keyword evidence="3" id="KW-1003">Cell membrane</keyword>
<feature type="transmembrane region" description="Helical" evidence="7">
    <location>
        <begin position="157"/>
        <end position="182"/>
    </location>
</feature>
<comment type="caution">
    <text evidence="9">The sequence shown here is derived from an EMBL/GenBank/DDBJ whole genome shotgun (WGS) entry which is preliminary data.</text>
</comment>
<dbReference type="PROSITE" id="PS50928">
    <property type="entry name" value="ABC_TM1"/>
    <property type="match status" value="1"/>
</dbReference>
<keyword evidence="5 7" id="KW-1133">Transmembrane helix</keyword>
<dbReference type="GeneID" id="93332487"/>
<feature type="transmembrane region" description="Helical" evidence="7">
    <location>
        <begin position="103"/>
        <end position="125"/>
    </location>
</feature>
<dbReference type="InterPro" id="IPR000515">
    <property type="entry name" value="MetI-like"/>
</dbReference>
<dbReference type="GO" id="GO:0005886">
    <property type="term" value="C:plasma membrane"/>
    <property type="evidence" value="ECO:0007669"/>
    <property type="project" value="UniProtKB-SubCell"/>
</dbReference>
<evidence type="ECO:0000256" key="7">
    <source>
        <dbReference type="RuleBase" id="RU363032"/>
    </source>
</evidence>
<feature type="transmembrane region" description="Helical" evidence="7">
    <location>
        <begin position="77"/>
        <end position="96"/>
    </location>
</feature>
<keyword evidence="4 7" id="KW-0812">Transmembrane</keyword>
<dbReference type="InterPro" id="IPR035906">
    <property type="entry name" value="MetI-like_sf"/>
</dbReference>
<feature type="transmembrane region" description="Helical" evidence="7">
    <location>
        <begin position="266"/>
        <end position="285"/>
    </location>
</feature>
<gene>
    <name evidence="9" type="ORF">DWX41_11410</name>
</gene>
<keyword evidence="2 7" id="KW-0813">Transport</keyword>